<dbReference type="Proteomes" id="UP000297626">
    <property type="component" value="Unassembled WGS sequence"/>
</dbReference>
<name>A0A4R9BT52_9MICO</name>
<comment type="caution">
    <text evidence="2">The sequence shown here is derived from an EMBL/GenBank/DDBJ whole genome shotgun (WGS) entry which is preliminary data.</text>
</comment>
<accession>A0A4R9BT52</accession>
<evidence type="ECO:0000313" key="2">
    <source>
        <dbReference type="EMBL" id="TFD90108.1"/>
    </source>
</evidence>
<dbReference type="RefSeq" id="WP_134528396.1">
    <property type="nucleotide sequence ID" value="NZ_SOHN01000008.1"/>
</dbReference>
<keyword evidence="1" id="KW-1133">Transmembrane helix</keyword>
<keyword evidence="1" id="KW-0472">Membrane</keyword>
<sequence>MERLQPRATVAVPVFALALAVGAAASFGIGDAVGILSGAAEGVSVLTWLMGWVLLTWAVVIGGSYSILLGVRSLSRRPISVVQVALIACAFALIAVVLATYPLWGTGSGVSS</sequence>
<evidence type="ECO:0000313" key="3">
    <source>
        <dbReference type="Proteomes" id="UP000297626"/>
    </source>
</evidence>
<organism evidence="2 3">
    <name type="scientific">Cryobacterium serini</name>
    <dbReference type="NCBI Taxonomy" id="1259201"/>
    <lineage>
        <taxon>Bacteria</taxon>
        <taxon>Bacillati</taxon>
        <taxon>Actinomycetota</taxon>
        <taxon>Actinomycetes</taxon>
        <taxon>Micrococcales</taxon>
        <taxon>Microbacteriaceae</taxon>
        <taxon>Cryobacterium</taxon>
    </lineage>
</organism>
<protein>
    <submittedName>
        <fullName evidence="2">Uncharacterized protein</fullName>
    </submittedName>
</protein>
<dbReference type="EMBL" id="SOHN01000008">
    <property type="protein sequence ID" value="TFD90108.1"/>
    <property type="molecule type" value="Genomic_DNA"/>
</dbReference>
<feature type="transmembrane region" description="Helical" evidence="1">
    <location>
        <begin position="48"/>
        <end position="69"/>
    </location>
</feature>
<evidence type="ECO:0000256" key="1">
    <source>
        <dbReference type="SAM" id="Phobius"/>
    </source>
</evidence>
<proteinExistence type="predicted"/>
<reference evidence="2 3" key="1">
    <citation type="submission" date="2019-03" db="EMBL/GenBank/DDBJ databases">
        <title>Genomics of glacier-inhabiting Cryobacterium strains.</title>
        <authorList>
            <person name="Liu Q."/>
            <person name="Xin Y.-H."/>
        </authorList>
    </citation>
    <scope>NUCLEOTIDE SEQUENCE [LARGE SCALE GENOMIC DNA]</scope>
    <source>
        <strain evidence="2 3">Sr54</strain>
    </source>
</reference>
<keyword evidence="3" id="KW-1185">Reference proteome</keyword>
<gene>
    <name evidence="2" type="ORF">E3T51_05275</name>
</gene>
<keyword evidence="1" id="KW-0812">Transmembrane</keyword>
<dbReference type="AlphaFoldDB" id="A0A4R9BT52"/>
<feature type="transmembrane region" description="Helical" evidence="1">
    <location>
        <begin position="81"/>
        <end position="104"/>
    </location>
</feature>